<evidence type="ECO:0000256" key="8">
    <source>
        <dbReference type="ARBA" id="ARBA00075811"/>
    </source>
</evidence>
<dbReference type="OMA" id="WALCDAF"/>
<feature type="region of interest" description="Disordered" evidence="11">
    <location>
        <begin position="388"/>
        <end position="413"/>
    </location>
</feature>
<reference evidence="14 15" key="1">
    <citation type="journal article" date="2015" name="PLoS Pathog.">
        <title>Leptomonas seymouri: Adaptations to the Dixenous Life Cycle Analyzed by Genome Sequencing, Transcriptome Profiling and Co-infection with Leishmania donovani.</title>
        <authorList>
            <person name="Kraeva N."/>
            <person name="Butenko A."/>
            <person name="Hlavacova J."/>
            <person name="Kostygov A."/>
            <person name="Myskova J."/>
            <person name="Grybchuk D."/>
            <person name="Lestinova T."/>
            <person name="Votypka J."/>
            <person name="Volf P."/>
            <person name="Opperdoes F."/>
            <person name="Flegontov P."/>
            <person name="Lukes J."/>
            <person name="Yurchenko V."/>
        </authorList>
    </citation>
    <scope>NUCLEOTIDE SEQUENCE [LARGE SCALE GENOMIC DNA]</scope>
    <source>
        <strain evidence="14 15">ATCC 30220</strain>
    </source>
</reference>
<feature type="compositionally biased region" description="Low complexity" evidence="11">
    <location>
        <begin position="32"/>
        <end position="41"/>
    </location>
</feature>
<dbReference type="VEuPathDB" id="TriTrypDB:Lsey_0004_0880"/>
<evidence type="ECO:0000256" key="5">
    <source>
        <dbReference type="ARBA" id="ARBA00059434"/>
    </source>
</evidence>
<keyword evidence="15" id="KW-1185">Reference proteome</keyword>
<evidence type="ECO:0000256" key="9">
    <source>
        <dbReference type="ARBA" id="ARBA00081109"/>
    </source>
</evidence>
<comment type="subcellular location">
    <subcellularLocation>
        <location evidence="1">Cytoplasm</location>
        <location evidence="1">Cytoskeleton</location>
    </subcellularLocation>
</comment>
<feature type="region of interest" description="Disordered" evidence="11">
    <location>
        <begin position="257"/>
        <end position="278"/>
    </location>
</feature>
<proteinExistence type="predicted"/>
<dbReference type="Proteomes" id="UP000038009">
    <property type="component" value="Unassembled WGS sequence"/>
</dbReference>
<name>A0A0N1IMT0_LEPSE</name>
<dbReference type="Pfam" id="PF08059">
    <property type="entry name" value="SEP"/>
    <property type="match status" value="1"/>
</dbReference>
<evidence type="ECO:0000256" key="2">
    <source>
        <dbReference type="ARBA" id="ARBA00022490"/>
    </source>
</evidence>
<keyword evidence="3 10" id="KW-0175">Coiled coil</keyword>
<dbReference type="SUPFAM" id="SSF54236">
    <property type="entry name" value="Ubiquitin-like"/>
    <property type="match status" value="1"/>
</dbReference>
<dbReference type="InterPro" id="IPR036241">
    <property type="entry name" value="NSFL1C_SEP_dom_sf"/>
</dbReference>
<sequence length="625" mass="67988">MENGHRRAPMPPGSPQKYRPAGPPKKKKSGALNDPLLLSPDVLDDATRRELLQEVLRPRRASPSLLERPPVGGRVGDGNNGGDDNSDREHFANQLRARVRSGNQNSDDLLKAMAARLKELEPKQKVYQLELQELHSKYRQLNDKYQRERQLREEAETAVLTLYEEKESLEKQLEALESITVSPRKGADLGSPSRNGGAPSTPKARQSAEKFDLFSGDFNADDGMEVIPTHFTNTALPGTLLFSPQKTMVDAHGNVAASATKTPPQAQANKDRRRSSPSVDVALLQKNARILSDYVGWKGVVKRGNQAGIRERDVVQVVLYKNGICVNRGPFRPYGWALCDAFLDDLTEGYYPYEFKEKYPDGFPIEITDRSSEACEVDANGFSRATAEAKSTAAGEGRTTASSSPVFPAEGGRRLGGVPVEAGKSRSIHTLQDCKDSVGYTPISAAEFLSKIPAQRVTASGQLVPVRDEVAALMGMKERATTPSGNPTSNNGPSNTVKRVAAAEAAYRRAKALQQQEEQPSASTSSNISGDKAGAQLAGCSPVVADSLIAIIVRLPNGHAVTLCVSPEDTVAALRQKFVAAAPQFAQRPYELCQAFPVKCEWNEHFRTLKSLGVQKSCTLMLKLK</sequence>
<feature type="region of interest" description="Disordered" evidence="11">
    <location>
        <begin position="1"/>
        <end position="90"/>
    </location>
</feature>
<dbReference type="FunFam" id="3.30.420.210:FF:000003">
    <property type="entry name" value="UBX domain protein 11"/>
    <property type="match status" value="1"/>
</dbReference>
<dbReference type="OrthoDB" id="25887at2759"/>
<evidence type="ECO:0000259" key="13">
    <source>
        <dbReference type="PROSITE" id="PS51399"/>
    </source>
</evidence>
<evidence type="ECO:0000256" key="4">
    <source>
        <dbReference type="ARBA" id="ARBA00023212"/>
    </source>
</evidence>
<feature type="domain" description="UBX" evidence="12">
    <location>
        <begin position="544"/>
        <end position="622"/>
    </location>
</feature>
<protein>
    <recommendedName>
        <fullName evidence="7">UBX domain-containing protein 11</fullName>
    </recommendedName>
    <alternativeName>
        <fullName evidence="9">Socius</fullName>
    </alternativeName>
    <alternativeName>
        <fullName evidence="8">UBX domain-containing protein 5</fullName>
    </alternativeName>
</protein>
<dbReference type="InterPro" id="IPR029071">
    <property type="entry name" value="Ubiquitin-like_domsf"/>
</dbReference>
<dbReference type="SUPFAM" id="SSF102848">
    <property type="entry name" value="NSFL1 (p97 ATPase) cofactor p47, SEP domain"/>
    <property type="match status" value="1"/>
</dbReference>
<feature type="region of interest" description="Disordered" evidence="11">
    <location>
        <begin position="509"/>
        <end position="529"/>
    </location>
</feature>
<evidence type="ECO:0000259" key="12">
    <source>
        <dbReference type="PROSITE" id="PS50033"/>
    </source>
</evidence>
<evidence type="ECO:0000256" key="6">
    <source>
        <dbReference type="ARBA" id="ARBA00062345"/>
    </source>
</evidence>
<evidence type="ECO:0000313" key="15">
    <source>
        <dbReference type="Proteomes" id="UP000038009"/>
    </source>
</evidence>
<accession>A0A0N1IMT0</accession>
<dbReference type="PROSITE" id="PS50033">
    <property type="entry name" value="UBX"/>
    <property type="match status" value="1"/>
</dbReference>
<feature type="coiled-coil region" evidence="10">
    <location>
        <begin position="124"/>
        <end position="179"/>
    </location>
</feature>
<dbReference type="EMBL" id="LJSK01000004">
    <property type="protein sequence ID" value="KPI90600.1"/>
    <property type="molecule type" value="Genomic_DNA"/>
</dbReference>
<dbReference type="GO" id="GO:0005856">
    <property type="term" value="C:cytoskeleton"/>
    <property type="evidence" value="ECO:0007669"/>
    <property type="project" value="UniProtKB-SubCell"/>
</dbReference>
<dbReference type="InterPro" id="IPR001012">
    <property type="entry name" value="UBX_dom"/>
</dbReference>
<evidence type="ECO:0000256" key="1">
    <source>
        <dbReference type="ARBA" id="ARBA00004245"/>
    </source>
</evidence>
<dbReference type="Gene3D" id="3.10.20.90">
    <property type="entry name" value="Phosphatidylinositol 3-kinase Catalytic Subunit, Chain A, domain 1"/>
    <property type="match status" value="1"/>
</dbReference>
<dbReference type="PANTHER" id="PTHR23333:SF4">
    <property type="entry name" value="UBX DOMAIN-CONTAINING PROTEIN 11"/>
    <property type="match status" value="1"/>
</dbReference>
<evidence type="ECO:0000256" key="7">
    <source>
        <dbReference type="ARBA" id="ARBA00073759"/>
    </source>
</evidence>
<feature type="domain" description="SEP" evidence="13">
    <location>
        <begin position="312"/>
        <end position="376"/>
    </location>
</feature>
<keyword evidence="4" id="KW-0206">Cytoskeleton</keyword>
<evidence type="ECO:0000256" key="10">
    <source>
        <dbReference type="SAM" id="Coils"/>
    </source>
</evidence>
<dbReference type="CDD" id="cd01767">
    <property type="entry name" value="UBX"/>
    <property type="match status" value="1"/>
</dbReference>
<keyword evidence="2" id="KW-0963">Cytoplasm</keyword>
<evidence type="ECO:0000256" key="11">
    <source>
        <dbReference type="SAM" id="MobiDB-lite"/>
    </source>
</evidence>
<evidence type="ECO:0000256" key="3">
    <source>
        <dbReference type="ARBA" id="ARBA00023054"/>
    </source>
</evidence>
<dbReference type="PROSITE" id="PS51399">
    <property type="entry name" value="SEP"/>
    <property type="match status" value="1"/>
</dbReference>
<feature type="compositionally biased region" description="Polar residues" evidence="11">
    <location>
        <begin position="513"/>
        <end position="529"/>
    </location>
</feature>
<dbReference type="GO" id="GO:0043161">
    <property type="term" value="P:proteasome-mediated ubiquitin-dependent protein catabolic process"/>
    <property type="evidence" value="ECO:0007669"/>
    <property type="project" value="TreeGrafter"/>
</dbReference>
<comment type="function">
    <text evidence="5">May be involved in the reorganization of actin cytoskeleton mediated by RND1, RND2 and RND3. Promotes RHOA activation mediated by GNA12 and GNA13.</text>
</comment>
<dbReference type="InterPro" id="IPR012989">
    <property type="entry name" value="SEP_domain"/>
</dbReference>
<comment type="caution">
    <text evidence="14">The sequence shown here is derived from an EMBL/GenBank/DDBJ whole genome shotgun (WGS) entry which is preliminary data.</text>
</comment>
<dbReference type="AlphaFoldDB" id="A0A0N1IMT0"/>
<dbReference type="PANTHER" id="PTHR23333">
    <property type="entry name" value="UBX DOMAIN CONTAINING PROTEIN"/>
    <property type="match status" value="1"/>
</dbReference>
<dbReference type="Gene3D" id="3.30.420.210">
    <property type="entry name" value="SEP domain"/>
    <property type="match status" value="1"/>
</dbReference>
<feature type="compositionally biased region" description="Polar residues" evidence="11">
    <location>
        <begin position="257"/>
        <end position="268"/>
    </location>
</feature>
<dbReference type="GO" id="GO:0043130">
    <property type="term" value="F:ubiquitin binding"/>
    <property type="evidence" value="ECO:0007669"/>
    <property type="project" value="TreeGrafter"/>
</dbReference>
<evidence type="ECO:0000313" key="14">
    <source>
        <dbReference type="EMBL" id="KPI90600.1"/>
    </source>
</evidence>
<organism evidence="14 15">
    <name type="scientific">Leptomonas seymouri</name>
    <dbReference type="NCBI Taxonomy" id="5684"/>
    <lineage>
        <taxon>Eukaryota</taxon>
        <taxon>Discoba</taxon>
        <taxon>Euglenozoa</taxon>
        <taxon>Kinetoplastea</taxon>
        <taxon>Metakinetoplastina</taxon>
        <taxon>Trypanosomatida</taxon>
        <taxon>Trypanosomatidae</taxon>
        <taxon>Leishmaniinae</taxon>
        <taxon>Leptomonas</taxon>
    </lineage>
</organism>
<gene>
    <name evidence="14" type="ORF">ABL78_0360</name>
</gene>
<comment type="subunit">
    <text evidence="6">Interacts with GNA12, GNA13, RND1, RND2 and RND3.</text>
</comment>
<feature type="region of interest" description="Disordered" evidence="11">
    <location>
        <begin position="180"/>
        <end position="207"/>
    </location>
</feature>